<dbReference type="Pfam" id="PF04402">
    <property type="entry name" value="SIMPL"/>
    <property type="match status" value="1"/>
</dbReference>
<dbReference type="InterPro" id="IPR052022">
    <property type="entry name" value="26kDa_periplasmic_antigen"/>
</dbReference>
<organism evidence="2 3">
    <name type="scientific">Thalassotalea eurytherma</name>
    <dbReference type="NCBI Taxonomy" id="1144278"/>
    <lineage>
        <taxon>Bacteria</taxon>
        <taxon>Pseudomonadati</taxon>
        <taxon>Pseudomonadota</taxon>
        <taxon>Gammaproteobacteria</taxon>
        <taxon>Alteromonadales</taxon>
        <taxon>Colwelliaceae</taxon>
        <taxon>Thalassotalea</taxon>
    </lineage>
</organism>
<dbReference type="Gene3D" id="3.30.110.170">
    <property type="entry name" value="Protein of unknown function (DUF541), domain 1"/>
    <property type="match status" value="1"/>
</dbReference>
<dbReference type="Gene3D" id="3.30.70.2970">
    <property type="entry name" value="Protein of unknown function (DUF541), domain 2"/>
    <property type="match status" value="1"/>
</dbReference>
<reference evidence="2 3" key="1">
    <citation type="submission" date="2023-03" db="EMBL/GenBank/DDBJ databases">
        <title>Draft genome sequence of Thalassotalea eurytherma JCM 18482T.</title>
        <authorList>
            <person name="Sawabe T."/>
        </authorList>
    </citation>
    <scope>NUCLEOTIDE SEQUENCE [LARGE SCALE GENOMIC DNA]</scope>
    <source>
        <strain evidence="2 3">JCM 18482</strain>
    </source>
</reference>
<dbReference type="PANTHER" id="PTHR34387:SF2">
    <property type="entry name" value="SLR1258 PROTEIN"/>
    <property type="match status" value="1"/>
</dbReference>
<evidence type="ECO:0000313" key="3">
    <source>
        <dbReference type="Proteomes" id="UP001157133"/>
    </source>
</evidence>
<proteinExistence type="predicted"/>
<dbReference type="InterPro" id="IPR007497">
    <property type="entry name" value="SIMPL/DUF541"/>
</dbReference>
<evidence type="ECO:0000313" key="2">
    <source>
        <dbReference type="EMBL" id="GLX82242.1"/>
    </source>
</evidence>
<feature type="signal peptide" evidence="1">
    <location>
        <begin position="1"/>
        <end position="18"/>
    </location>
</feature>
<dbReference type="Proteomes" id="UP001157133">
    <property type="component" value="Unassembled WGS sequence"/>
</dbReference>
<keyword evidence="3" id="KW-1185">Reference proteome</keyword>
<dbReference type="PANTHER" id="PTHR34387">
    <property type="entry name" value="SLR1258 PROTEIN"/>
    <property type="match status" value="1"/>
</dbReference>
<dbReference type="RefSeq" id="WP_284207605.1">
    <property type="nucleotide sequence ID" value="NZ_BSSU01000008.1"/>
</dbReference>
<keyword evidence="1" id="KW-0732">Signal</keyword>
<protein>
    <recommendedName>
        <fullName evidence="4">DUF541 domain-containing protein</fullName>
    </recommendedName>
</protein>
<comment type="caution">
    <text evidence="2">The sequence shown here is derived from an EMBL/GenBank/DDBJ whole genome shotgun (WGS) entry which is preliminary data.</text>
</comment>
<evidence type="ECO:0000256" key="1">
    <source>
        <dbReference type="SAM" id="SignalP"/>
    </source>
</evidence>
<gene>
    <name evidence="2" type="ORF">theurythT_16940</name>
</gene>
<dbReference type="EMBL" id="BSSU01000008">
    <property type="protein sequence ID" value="GLX82242.1"/>
    <property type="molecule type" value="Genomic_DNA"/>
</dbReference>
<sequence>MKSFIVALSLGLTAVTYALPSLSQNIAPAGIKVVGKASAAMVPDTFMVRFGFQQRGHSAAKLKQYVDSQTSQLTSLAKSLGVKNDNVTSSQLTVTVRYLKPEERIKSVYAPQKSALVETTLHSSKEKETEVEFIVSRTVEVVLTELAIYDKLLDSSVKIGATRIDPVQSYVDNNEDTYNKLLQSAVDNAKSKADLLAQQTGAKLGKVLSVEEMSHYQARPRMAVAESRAFHRSQPGSLDLTAEVIVRFAIDH</sequence>
<feature type="chain" id="PRO_5046187540" description="DUF541 domain-containing protein" evidence="1">
    <location>
        <begin position="19"/>
        <end position="252"/>
    </location>
</feature>
<name>A0ABQ6H2A5_9GAMM</name>
<accession>A0ABQ6H2A5</accession>
<evidence type="ECO:0008006" key="4">
    <source>
        <dbReference type="Google" id="ProtNLM"/>
    </source>
</evidence>